<sequence length="91" mass="9073">MSLAVSNSAPATKTVASAPVNVVPFQTLPPAPTFTDITSGFVPAPQADASTAPADIESVFHSANSFSASIDELFEDIGGGISSEVIGPPGV</sequence>
<name>A0ABC8TN50_9AQUA</name>
<gene>
    <name evidence="1" type="ORF">ILEXP_LOCUS38462</name>
</gene>
<dbReference type="EMBL" id="CAUOFW020005214">
    <property type="protein sequence ID" value="CAK9169030.1"/>
    <property type="molecule type" value="Genomic_DNA"/>
</dbReference>
<evidence type="ECO:0000313" key="2">
    <source>
        <dbReference type="Proteomes" id="UP001642360"/>
    </source>
</evidence>
<protein>
    <submittedName>
        <fullName evidence="1">Uncharacterized protein</fullName>
    </submittedName>
</protein>
<keyword evidence="2" id="KW-1185">Reference proteome</keyword>
<dbReference type="Proteomes" id="UP001642360">
    <property type="component" value="Unassembled WGS sequence"/>
</dbReference>
<reference evidence="1 2" key="1">
    <citation type="submission" date="2024-02" db="EMBL/GenBank/DDBJ databases">
        <authorList>
            <person name="Vignale AGUSTIN F."/>
            <person name="Sosa J E."/>
            <person name="Modenutti C."/>
        </authorList>
    </citation>
    <scope>NUCLEOTIDE SEQUENCE [LARGE SCALE GENOMIC DNA]</scope>
</reference>
<comment type="caution">
    <text evidence="1">The sequence shown here is derived from an EMBL/GenBank/DDBJ whole genome shotgun (WGS) entry which is preliminary data.</text>
</comment>
<evidence type="ECO:0000313" key="1">
    <source>
        <dbReference type="EMBL" id="CAK9169030.1"/>
    </source>
</evidence>
<accession>A0ABC8TN50</accession>
<dbReference type="AlphaFoldDB" id="A0ABC8TN50"/>
<organism evidence="1 2">
    <name type="scientific">Ilex paraguariensis</name>
    <name type="common">yerba mate</name>
    <dbReference type="NCBI Taxonomy" id="185542"/>
    <lineage>
        <taxon>Eukaryota</taxon>
        <taxon>Viridiplantae</taxon>
        <taxon>Streptophyta</taxon>
        <taxon>Embryophyta</taxon>
        <taxon>Tracheophyta</taxon>
        <taxon>Spermatophyta</taxon>
        <taxon>Magnoliopsida</taxon>
        <taxon>eudicotyledons</taxon>
        <taxon>Gunneridae</taxon>
        <taxon>Pentapetalae</taxon>
        <taxon>asterids</taxon>
        <taxon>campanulids</taxon>
        <taxon>Aquifoliales</taxon>
        <taxon>Aquifoliaceae</taxon>
        <taxon>Ilex</taxon>
    </lineage>
</organism>
<proteinExistence type="predicted"/>